<evidence type="ECO:0000313" key="3">
    <source>
        <dbReference type="Proteomes" id="UP001497392"/>
    </source>
</evidence>
<gene>
    <name evidence="2" type="primary">g10092</name>
    <name evidence="2" type="ORF">VP750_LOCUS9084</name>
</gene>
<keyword evidence="3" id="KW-1185">Reference proteome</keyword>
<evidence type="ECO:0000256" key="1">
    <source>
        <dbReference type="SAM" id="MobiDB-lite"/>
    </source>
</evidence>
<accession>A0ABP1G957</accession>
<feature type="region of interest" description="Disordered" evidence="1">
    <location>
        <begin position="1"/>
        <end position="24"/>
    </location>
</feature>
<dbReference type="Proteomes" id="UP001497392">
    <property type="component" value="Unassembled WGS sequence"/>
</dbReference>
<comment type="caution">
    <text evidence="2">The sequence shown here is derived from an EMBL/GenBank/DDBJ whole genome shotgun (WGS) entry which is preliminary data.</text>
</comment>
<dbReference type="EMBL" id="CAXHTA020000017">
    <property type="protein sequence ID" value="CAL5227178.1"/>
    <property type="molecule type" value="Genomic_DNA"/>
</dbReference>
<evidence type="ECO:0000313" key="2">
    <source>
        <dbReference type="EMBL" id="CAL5227178.1"/>
    </source>
</evidence>
<proteinExistence type="predicted"/>
<organism evidence="2 3">
    <name type="scientific">Coccomyxa viridis</name>
    <dbReference type="NCBI Taxonomy" id="1274662"/>
    <lineage>
        <taxon>Eukaryota</taxon>
        <taxon>Viridiplantae</taxon>
        <taxon>Chlorophyta</taxon>
        <taxon>core chlorophytes</taxon>
        <taxon>Trebouxiophyceae</taxon>
        <taxon>Trebouxiophyceae incertae sedis</taxon>
        <taxon>Coccomyxaceae</taxon>
        <taxon>Coccomyxa</taxon>
    </lineage>
</organism>
<protein>
    <submittedName>
        <fullName evidence="2">G10092 protein</fullName>
    </submittedName>
</protein>
<sequence length="151" mass="16842">MESIQDVPMTEVGRPIMDASNPFSPDVTPEQRLVMLRHVANRNSARRMRDTPNKDINRLLKKAGILEIQHGAPLQPPESSSGILLPIPSGFIYCIDFPVRLDTPHFIDASWLDAGDPFARNGEWLGCWDTLIEDLSLEFVLAASEEGHLVP</sequence>
<reference evidence="2 3" key="1">
    <citation type="submission" date="2024-06" db="EMBL/GenBank/DDBJ databases">
        <authorList>
            <person name="Kraege A."/>
            <person name="Thomma B."/>
        </authorList>
    </citation>
    <scope>NUCLEOTIDE SEQUENCE [LARGE SCALE GENOMIC DNA]</scope>
</reference>
<name>A0ABP1G957_9CHLO</name>